<accession>A0ABW2FU91</accession>
<dbReference type="Proteomes" id="UP001596435">
    <property type="component" value="Unassembled WGS sequence"/>
</dbReference>
<dbReference type="RefSeq" id="WP_345706643.1">
    <property type="nucleotide sequence ID" value="NZ_BAABKV010000001.1"/>
</dbReference>
<dbReference type="PANTHER" id="PTHR43792">
    <property type="entry name" value="GNAT FAMILY, PUTATIVE (AFU_ORTHOLOGUE AFUA_3G00765)-RELATED-RELATED"/>
    <property type="match status" value="1"/>
</dbReference>
<reference evidence="3" key="1">
    <citation type="journal article" date="2019" name="Int. J. Syst. Evol. Microbiol.">
        <title>The Global Catalogue of Microorganisms (GCM) 10K type strain sequencing project: providing services to taxonomists for standard genome sequencing and annotation.</title>
        <authorList>
            <consortium name="The Broad Institute Genomics Platform"/>
            <consortium name="The Broad Institute Genome Sequencing Center for Infectious Disease"/>
            <person name="Wu L."/>
            <person name="Ma J."/>
        </authorList>
    </citation>
    <scope>NUCLEOTIDE SEQUENCE [LARGE SCALE GENOMIC DNA]</scope>
    <source>
        <strain evidence="3">CGMCC 1.12859</strain>
    </source>
</reference>
<keyword evidence="3" id="KW-1185">Reference proteome</keyword>
<dbReference type="EMBL" id="JBHTAJ010000014">
    <property type="protein sequence ID" value="MFC7179863.1"/>
    <property type="molecule type" value="Genomic_DNA"/>
</dbReference>
<keyword evidence="2" id="KW-0808">Transferase</keyword>
<proteinExistence type="predicted"/>
<evidence type="ECO:0000259" key="1">
    <source>
        <dbReference type="PROSITE" id="PS51186"/>
    </source>
</evidence>
<organism evidence="2 3">
    <name type="scientific">Kitasatospora paranensis</name>
    <dbReference type="NCBI Taxonomy" id="258053"/>
    <lineage>
        <taxon>Bacteria</taxon>
        <taxon>Bacillati</taxon>
        <taxon>Actinomycetota</taxon>
        <taxon>Actinomycetes</taxon>
        <taxon>Kitasatosporales</taxon>
        <taxon>Streptomycetaceae</taxon>
        <taxon>Kitasatospora</taxon>
    </lineage>
</organism>
<dbReference type="PROSITE" id="PS51186">
    <property type="entry name" value="GNAT"/>
    <property type="match status" value="1"/>
</dbReference>
<dbReference type="Pfam" id="PF13302">
    <property type="entry name" value="Acetyltransf_3"/>
    <property type="match status" value="1"/>
</dbReference>
<protein>
    <submittedName>
        <fullName evidence="2">GNAT family N-acetyltransferase</fullName>
        <ecNumber evidence="2">2.3.-.-</ecNumber>
    </submittedName>
</protein>
<name>A0ABW2FU91_9ACTN</name>
<comment type="caution">
    <text evidence="2">The sequence shown here is derived from an EMBL/GenBank/DDBJ whole genome shotgun (WGS) entry which is preliminary data.</text>
</comment>
<dbReference type="InterPro" id="IPR016181">
    <property type="entry name" value="Acyl_CoA_acyltransferase"/>
</dbReference>
<dbReference type="InterPro" id="IPR051531">
    <property type="entry name" value="N-acetyltransferase"/>
</dbReference>
<dbReference type="Gene3D" id="3.40.630.30">
    <property type="match status" value="1"/>
</dbReference>
<sequence length="176" mass="19930">MSEPGEPHCVLTGRLDLRAVTQQDLAELYRINSDPRTWAHLPEGRHAHPVTTREWIARAAARWEEDGLSYWTARLRTTGEVIGIGGPQRQPPGFWNLYYRLDPAHWGRGYATELSLAARAAAAQHSPDLPFVAWIHAHNTASRRVAERLGLRDWGLRPEPWHGELMHAYAEHDPAG</sequence>
<gene>
    <name evidence="2" type="ORF">ACFQMG_09865</name>
</gene>
<evidence type="ECO:0000313" key="3">
    <source>
        <dbReference type="Proteomes" id="UP001596435"/>
    </source>
</evidence>
<dbReference type="EC" id="2.3.-.-" evidence="2"/>
<feature type="domain" description="N-acetyltransferase" evidence="1">
    <location>
        <begin position="15"/>
        <end position="171"/>
    </location>
</feature>
<evidence type="ECO:0000313" key="2">
    <source>
        <dbReference type="EMBL" id="MFC7179863.1"/>
    </source>
</evidence>
<dbReference type="SUPFAM" id="SSF55729">
    <property type="entry name" value="Acyl-CoA N-acyltransferases (Nat)"/>
    <property type="match status" value="1"/>
</dbReference>
<dbReference type="PANTHER" id="PTHR43792:SF1">
    <property type="entry name" value="N-ACETYLTRANSFERASE DOMAIN-CONTAINING PROTEIN"/>
    <property type="match status" value="1"/>
</dbReference>
<dbReference type="InterPro" id="IPR000182">
    <property type="entry name" value="GNAT_dom"/>
</dbReference>
<dbReference type="GO" id="GO:0016746">
    <property type="term" value="F:acyltransferase activity"/>
    <property type="evidence" value="ECO:0007669"/>
    <property type="project" value="UniProtKB-KW"/>
</dbReference>
<keyword evidence="2" id="KW-0012">Acyltransferase</keyword>